<dbReference type="STRING" id="251221.gene:10761851"/>
<dbReference type="PATRIC" id="fig|251221.4.peg.4362"/>
<evidence type="ECO:0000313" key="3">
    <source>
        <dbReference type="EMBL" id="BAC92273.1"/>
    </source>
</evidence>
<dbReference type="InterPro" id="IPR052373">
    <property type="entry name" value="Gamma-glu_amide_hydrolase"/>
</dbReference>
<dbReference type="eggNOG" id="COG0121">
    <property type="taxonomic scope" value="Bacteria"/>
</dbReference>
<accession>Q7NDA4</accession>
<reference evidence="3 4" key="2">
    <citation type="journal article" date="2003" name="DNA Res.">
        <title>Complete genome structure of Gloeobacter violaceus PCC 7421, a cyanobacterium that lacks thylakoids (supplement).</title>
        <authorList>
            <person name="Nakamura Y."/>
            <person name="Kaneko T."/>
            <person name="Sato S."/>
            <person name="Mimuro M."/>
            <person name="Miyashita H."/>
            <person name="Tsuchiya T."/>
            <person name="Sasamoto S."/>
            <person name="Watanabe A."/>
            <person name="Kawashima K."/>
            <person name="Kishida Y."/>
            <person name="Kiyokawa C."/>
            <person name="Kohara M."/>
            <person name="Matsumoto M."/>
            <person name="Matsuno A."/>
            <person name="Nakazaki N."/>
            <person name="Shimpo S."/>
            <person name="Takeuchi C."/>
            <person name="Yamada M."/>
            <person name="Tabata S."/>
        </authorList>
    </citation>
    <scope>NUCLEOTIDE SEQUENCE [LARGE SCALE GENOMIC DNA]</scope>
    <source>
        <strain evidence="4">ATCC 29082 / PCC 7421</strain>
    </source>
</reference>
<name>Q7NDA4_GLOVI</name>
<dbReference type="HOGENOM" id="CLU_042555_0_0_3"/>
<dbReference type="InterPro" id="IPR017932">
    <property type="entry name" value="GATase_2_dom"/>
</dbReference>
<dbReference type="AlphaFoldDB" id="Q7NDA4"/>
<dbReference type="InterPro" id="IPR029055">
    <property type="entry name" value="Ntn_hydrolases_N"/>
</dbReference>
<organism evidence="3 4">
    <name type="scientific">Gloeobacter violaceus (strain ATCC 29082 / PCC 7421)</name>
    <dbReference type="NCBI Taxonomy" id="251221"/>
    <lineage>
        <taxon>Bacteria</taxon>
        <taxon>Bacillati</taxon>
        <taxon>Cyanobacteriota</taxon>
        <taxon>Cyanophyceae</taxon>
        <taxon>Gloeobacterales</taxon>
        <taxon>Gloeobacteraceae</taxon>
        <taxon>Gloeobacter</taxon>
    </lineage>
</organism>
<dbReference type="EnsemblBacteria" id="BAC92273">
    <property type="protein sequence ID" value="BAC92273"/>
    <property type="gene ID" value="BAC92273"/>
</dbReference>
<dbReference type="PhylomeDB" id="Q7NDA4"/>
<keyword evidence="4" id="KW-1185">Reference proteome</keyword>
<dbReference type="InterPro" id="IPR026869">
    <property type="entry name" value="EgtC-like"/>
</dbReference>
<dbReference type="EMBL" id="BA000045">
    <property type="protein sequence ID" value="BAC92273.1"/>
    <property type="molecule type" value="Genomic_DNA"/>
</dbReference>
<gene>
    <name evidence="3" type="ordered locus">glr4332</name>
</gene>
<dbReference type="PANTHER" id="PTHR43187:SF1">
    <property type="entry name" value="GLUTAMINE AMIDOTRANSFERASE DUG3-RELATED"/>
    <property type="match status" value="1"/>
</dbReference>
<dbReference type="PROSITE" id="PS51278">
    <property type="entry name" value="GATASE_TYPE_2"/>
    <property type="match status" value="1"/>
</dbReference>
<dbReference type="NCBIfam" id="TIGR03442">
    <property type="entry name" value="ergothioneine biosynthesis protein EgtC"/>
    <property type="match status" value="1"/>
</dbReference>
<dbReference type="KEGG" id="gvi:glr4332"/>
<dbReference type="CDD" id="cd01908">
    <property type="entry name" value="YafJ"/>
    <property type="match status" value="1"/>
</dbReference>
<proteinExistence type="predicted"/>
<dbReference type="PANTHER" id="PTHR43187">
    <property type="entry name" value="GLUTAMINE AMIDOTRANSFERASE DUG3-RELATED"/>
    <property type="match status" value="1"/>
</dbReference>
<dbReference type="OrthoDB" id="9804310at2"/>
<dbReference type="Proteomes" id="UP000000557">
    <property type="component" value="Chromosome"/>
</dbReference>
<reference evidence="3 4" key="1">
    <citation type="journal article" date="2003" name="DNA Res.">
        <title>Complete genome structure of Gloeobacter violaceus PCC 7421, a cyanobacterium that lacks thylakoids.</title>
        <authorList>
            <person name="Nakamura Y."/>
            <person name="Kaneko T."/>
            <person name="Sato S."/>
            <person name="Mimuro M."/>
            <person name="Miyashita H."/>
            <person name="Tsuchiya T."/>
            <person name="Sasamoto S."/>
            <person name="Watanabe A."/>
            <person name="Kawashima K."/>
            <person name="Kishida Y."/>
            <person name="Kiyokawa C."/>
            <person name="Kohara M."/>
            <person name="Matsumoto M."/>
            <person name="Matsuno A."/>
            <person name="Nakazaki N."/>
            <person name="Shimpo S."/>
            <person name="Takeuchi C."/>
            <person name="Yamada M."/>
            <person name="Tabata S."/>
        </authorList>
    </citation>
    <scope>NUCLEOTIDE SEQUENCE [LARGE SCALE GENOMIC DNA]</scope>
    <source>
        <strain evidence="4">ATCC 29082 / PCC 7421</strain>
    </source>
</reference>
<dbReference type="Gene3D" id="3.60.20.10">
    <property type="entry name" value="Glutamine Phosphoribosylpyrophosphate, subunit 1, domain 1"/>
    <property type="match status" value="1"/>
</dbReference>
<dbReference type="SUPFAM" id="SSF56235">
    <property type="entry name" value="N-terminal nucleophile aminohydrolases (Ntn hydrolases)"/>
    <property type="match status" value="1"/>
</dbReference>
<dbReference type="Pfam" id="PF13230">
    <property type="entry name" value="GATase_4"/>
    <property type="match status" value="1"/>
</dbReference>
<evidence type="ECO:0000259" key="2">
    <source>
        <dbReference type="PROSITE" id="PS51278"/>
    </source>
</evidence>
<dbReference type="InParanoid" id="Q7NDA4"/>
<evidence type="ECO:0000256" key="1">
    <source>
        <dbReference type="ARBA" id="ARBA00022962"/>
    </source>
</evidence>
<dbReference type="InterPro" id="IPR017808">
    <property type="entry name" value="EgtC"/>
</dbReference>
<keyword evidence="1" id="KW-0315">Glutamine amidotransferase</keyword>
<protein>
    <submittedName>
        <fullName evidence="3">Glr4332 protein</fullName>
    </submittedName>
</protein>
<dbReference type="GO" id="GO:0052699">
    <property type="term" value="P:ergothioneine biosynthetic process"/>
    <property type="evidence" value="ECO:0007669"/>
    <property type="project" value="InterPro"/>
</dbReference>
<evidence type="ECO:0000313" key="4">
    <source>
        <dbReference type="Proteomes" id="UP000000557"/>
    </source>
</evidence>
<dbReference type="RefSeq" id="WP_011144315.1">
    <property type="nucleotide sequence ID" value="NC_005125.1"/>
</dbReference>
<dbReference type="FunFam" id="3.60.20.10:FF:000084">
    <property type="entry name" value="Class II glutamine amidotransferase"/>
    <property type="match status" value="1"/>
</dbReference>
<feature type="domain" description="Glutamine amidotransferase type-2" evidence="2">
    <location>
        <begin position="2"/>
        <end position="254"/>
    </location>
</feature>
<sequence>MCRLLAYQGAPVALADLIEKPEHSLCVQSYQPKEMTSGLLNADGFGFGWYDPARDSRPFRFRSTQPIWADANLGSLGRYVHSSCVLANVRSATPGLAVDLSNCQPFAFERILGLHNGFIQNFRQTLYRPIRDSLDDPFYKAIDGSTDSEHVFAFVLNTWERQGGTLEDALTESIRTLAVWAAKESVSVSLNLIFADGERLVASRYANRPEAPTLYWLADDPTFPEATIIASEPLFASRGWQCVPPGSVLTVDAESKISVQPIEMS</sequence>